<evidence type="ECO:0000256" key="1">
    <source>
        <dbReference type="SAM" id="MobiDB-lite"/>
    </source>
</evidence>
<dbReference type="EMBL" id="NMUH01000854">
    <property type="protein sequence ID" value="MQL85855.1"/>
    <property type="molecule type" value="Genomic_DNA"/>
</dbReference>
<comment type="caution">
    <text evidence="2">The sequence shown here is derived from an EMBL/GenBank/DDBJ whole genome shotgun (WGS) entry which is preliminary data.</text>
</comment>
<gene>
    <name evidence="2" type="ORF">Taro_018365</name>
</gene>
<evidence type="ECO:0000313" key="2">
    <source>
        <dbReference type="EMBL" id="MQL85855.1"/>
    </source>
</evidence>
<dbReference type="AlphaFoldDB" id="A0A843UQK0"/>
<feature type="compositionally biased region" description="Basic and acidic residues" evidence="1">
    <location>
        <begin position="21"/>
        <end position="30"/>
    </location>
</feature>
<protein>
    <submittedName>
        <fullName evidence="2">Uncharacterized protein</fullName>
    </submittedName>
</protein>
<feature type="compositionally biased region" description="Basic residues" evidence="1">
    <location>
        <begin position="11"/>
        <end position="20"/>
    </location>
</feature>
<sequence>MVLWGKSNFGRSRRSRGMHTRHSEATVEGKRRARARRSWDRAERAGEAEILGAITGLVRIVDNPRRDMSNASTTELAPPDSYIRRRISSVVRYVA</sequence>
<organism evidence="2 3">
    <name type="scientific">Colocasia esculenta</name>
    <name type="common">Wild taro</name>
    <name type="synonym">Arum esculentum</name>
    <dbReference type="NCBI Taxonomy" id="4460"/>
    <lineage>
        <taxon>Eukaryota</taxon>
        <taxon>Viridiplantae</taxon>
        <taxon>Streptophyta</taxon>
        <taxon>Embryophyta</taxon>
        <taxon>Tracheophyta</taxon>
        <taxon>Spermatophyta</taxon>
        <taxon>Magnoliopsida</taxon>
        <taxon>Liliopsida</taxon>
        <taxon>Araceae</taxon>
        <taxon>Aroideae</taxon>
        <taxon>Colocasieae</taxon>
        <taxon>Colocasia</taxon>
    </lineage>
</organism>
<evidence type="ECO:0000313" key="3">
    <source>
        <dbReference type="Proteomes" id="UP000652761"/>
    </source>
</evidence>
<feature type="region of interest" description="Disordered" evidence="1">
    <location>
        <begin position="1"/>
        <end position="32"/>
    </location>
</feature>
<reference evidence="2" key="1">
    <citation type="submission" date="2017-07" db="EMBL/GenBank/DDBJ databases">
        <title>Taro Niue Genome Assembly and Annotation.</title>
        <authorList>
            <person name="Atibalentja N."/>
            <person name="Keating K."/>
            <person name="Fields C.J."/>
        </authorList>
    </citation>
    <scope>NUCLEOTIDE SEQUENCE</scope>
    <source>
        <strain evidence="2">Niue_2</strain>
        <tissue evidence="2">Leaf</tissue>
    </source>
</reference>
<keyword evidence="3" id="KW-1185">Reference proteome</keyword>
<accession>A0A843UQK0</accession>
<dbReference type="Proteomes" id="UP000652761">
    <property type="component" value="Unassembled WGS sequence"/>
</dbReference>
<proteinExistence type="predicted"/>
<name>A0A843UQK0_COLES</name>